<protein>
    <submittedName>
        <fullName evidence="3">Leucine-rich repeat 2</fullName>
    </submittedName>
</protein>
<dbReference type="EMBL" id="JAEFBK010000010">
    <property type="protein sequence ID" value="KAG7561371.1"/>
    <property type="molecule type" value="Genomic_DNA"/>
</dbReference>
<evidence type="ECO:0000313" key="3">
    <source>
        <dbReference type="EMBL" id="KAG7561371.1"/>
    </source>
</evidence>
<dbReference type="AlphaFoldDB" id="A0A8T1ZT13"/>
<dbReference type="Pfam" id="PF24758">
    <property type="entry name" value="LRR_At5g56370"/>
    <property type="match status" value="1"/>
</dbReference>
<organism evidence="3 4">
    <name type="scientific">Arabidopsis thaliana x Arabidopsis arenosa</name>
    <dbReference type="NCBI Taxonomy" id="1240361"/>
    <lineage>
        <taxon>Eukaryota</taxon>
        <taxon>Viridiplantae</taxon>
        <taxon>Streptophyta</taxon>
        <taxon>Embryophyta</taxon>
        <taxon>Tracheophyta</taxon>
        <taxon>Spermatophyta</taxon>
        <taxon>Magnoliopsida</taxon>
        <taxon>eudicotyledons</taxon>
        <taxon>Gunneridae</taxon>
        <taxon>Pentapetalae</taxon>
        <taxon>rosids</taxon>
        <taxon>malvids</taxon>
        <taxon>Brassicales</taxon>
        <taxon>Brassicaceae</taxon>
        <taxon>Camelineae</taxon>
        <taxon>Arabidopsis</taxon>
    </lineage>
</organism>
<keyword evidence="4" id="KW-1185">Reference proteome</keyword>
<feature type="domain" description="F-box" evidence="1">
    <location>
        <begin position="7"/>
        <end position="47"/>
    </location>
</feature>
<dbReference type="PANTHER" id="PTHR31293">
    <property type="entry name" value="RNI-LIKE SUPERFAMILY PROTEIN"/>
    <property type="match status" value="1"/>
</dbReference>
<dbReference type="PANTHER" id="PTHR31293:SF12">
    <property type="entry name" value="RNI-LIKE SUPERFAMILY PROTEIN"/>
    <property type="match status" value="1"/>
</dbReference>
<dbReference type="Proteomes" id="UP000694240">
    <property type="component" value="Chromosome 10"/>
</dbReference>
<dbReference type="InterPro" id="IPR053781">
    <property type="entry name" value="F-box_AtFBL13-like"/>
</dbReference>
<dbReference type="InterPro" id="IPR001810">
    <property type="entry name" value="F-box_dom"/>
</dbReference>
<dbReference type="SMART" id="SM00256">
    <property type="entry name" value="FBOX"/>
    <property type="match status" value="1"/>
</dbReference>
<dbReference type="SMART" id="SM00579">
    <property type="entry name" value="FBD"/>
    <property type="match status" value="1"/>
</dbReference>
<dbReference type="Pfam" id="PF00646">
    <property type="entry name" value="F-box"/>
    <property type="match status" value="1"/>
</dbReference>
<dbReference type="InterPro" id="IPR055294">
    <property type="entry name" value="FBL60-like"/>
</dbReference>
<dbReference type="InterPro" id="IPR055411">
    <property type="entry name" value="LRR_FXL15/At3g58940/PEG3-like"/>
</dbReference>
<proteinExistence type="predicted"/>
<sequence>MDRINGLPDEIVCCILSFLPIKEAALTSVLSKRWRHLFALSPNLHLDYHGVGTGQSFVDFVDRVLDVSGNFPRRKISIKCPKSIDSAHVIRWIYNVLKHDVLELDIDIISVILMPREVFACKTIVELKLASGFEANIPDDAFLPSLKTLSLDSIWLSSGHDDCALGKLLSACPVLEELTILGPNWQNRQCCFTVSSLTLKRLIIKCTGRIASWDLTFDTPNLAYLEYSDLVPREYPIMNLESLVEAKIDLGSPSGYSNPLNLIKGLSNVEILELSSTRIFKVFRYSDEAIPVFINLLSLSITTASRSGLKFLPSLLEKSPKLETLVIKGPMHFNEFEFVCGCLLEDSCLSSCSVKVLKIAEYRGTIGELKQMRHFLEKVSCLELVKVRAYAITEKEKSRFTRYLQRAPRSSKCKIQIKFYEET</sequence>
<evidence type="ECO:0000259" key="1">
    <source>
        <dbReference type="SMART" id="SM00256"/>
    </source>
</evidence>
<evidence type="ECO:0000313" key="4">
    <source>
        <dbReference type="Proteomes" id="UP000694240"/>
    </source>
</evidence>
<name>A0A8T1ZT13_9BRAS</name>
<dbReference type="InterPro" id="IPR006566">
    <property type="entry name" value="FBD"/>
</dbReference>
<dbReference type="CDD" id="cd22160">
    <property type="entry name" value="F-box_AtFBL13-like"/>
    <property type="match status" value="1"/>
</dbReference>
<comment type="caution">
    <text evidence="3">The sequence shown here is derived from an EMBL/GenBank/DDBJ whole genome shotgun (WGS) entry which is preliminary data.</text>
</comment>
<feature type="domain" description="FBD" evidence="2">
    <location>
        <begin position="347"/>
        <end position="418"/>
    </location>
</feature>
<reference evidence="3 4" key="1">
    <citation type="submission" date="2020-12" db="EMBL/GenBank/DDBJ databases">
        <title>Concerted genomic and epigenomic changes stabilize Arabidopsis allopolyploids.</title>
        <authorList>
            <person name="Chen Z."/>
        </authorList>
    </citation>
    <scope>NUCLEOTIDE SEQUENCE [LARGE SCALE GENOMIC DNA]</scope>
    <source>
        <strain evidence="3">Allo738</strain>
        <tissue evidence="3">Leaf</tissue>
    </source>
</reference>
<evidence type="ECO:0000259" key="2">
    <source>
        <dbReference type="SMART" id="SM00579"/>
    </source>
</evidence>
<accession>A0A8T1ZT13</accession>
<gene>
    <name evidence="3" type="ORF">ISN45_Aa05g027920</name>
</gene>